<gene>
    <name evidence="2" type="ORF">J0M35_14870</name>
</gene>
<dbReference type="EMBL" id="JAFLCK010000022">
    <property type="protein sequence ID" value="MBN8661646.1"/>
    <property type="molecule type" value="Genomic_DNA"/>
</dbReference>
<dbReference type="GO" id="GO:0016810">
    <property type="term" value="F:hydrolase activity, acting on carbon-nitrogen (but not peptide) bonds"/>
    <property type="evidence" value="ECO:0007669"/>
    <property type="project" value="InterPro"/>
</dbReference>
<reference evidence="2" key="1">
    <citation type="submission" date="2021-02" db="EMBL/GenBank/DDBJ databases">
        <title>Genome-Resolved Metagenomics of a Microbial Community Performing Photosynthetic Biological Nutrient Removal.</title>
        <authorList>
            <person name="Mcdaniel E.A."/>
        </authorList>
    </citation>
    <scope>NUCLEOTIDE SEQUENCE</scope>
    <source>
        <strain evidence="2">UWPOB_OBS1</strain>
    </source>
</reference>
<dbReference type="Proteomes" id="UP000664277">
    <property type="component" value="Unassembled WGS sequence"/>
</dbReference>
<evidence type="ECO:0000259" key="1">
    <source>
        <dbReference type="Pfam" id="PF07969"/>
    </source>
</evidence>
<dbReference type="Pfam" id="PF07969">
    <property type="entry name" value="Amidohydro_3"/>
    <property type="match status" value="1"/>
</dbReference>
<protein>
    <submittedName>
        <fullName evidence="2">Amidohydrolase</fullName>
    </submittedName>
</protein>
<evidence type="ECO:0000313" key="2">
    <source>
        <dbReference type="EMBL" id="MBN8661646.1"/>
    </source>
</evidence>
<dbReference type="InterPro" id="IPR011059">
    <property type="entry name" value="Metal-dep_hydrolase_composite"/>
</dbReference>
<dbReference type="Gene3D" id="3.10.310.70">
    <property type="match status" value="1"/>
</dbReference>
<dbReference type="PANTHER" id="PTHR22642:SF2">
    <property type="entry name" value="PROTEIN LONG AFTER FAR-RED 3"/>
    <property type="match status" value="1"/>
</dbReference>
<organism evidence="2 3">
    <name type="scientific">Candidatus Obscuribacter phosphatis</name>
    <dbReference type="NCBI Taxonomy" id="1906157"/>
    <lineage>
        <taxon>Bacteria</taxon>
        <taxon>Bacillati</taxon>
        <taxon>Candidatus Melainabacteria</taxon>
        <taxon>Candidatus Obscuribacterales</taxon>
        <taxon>Candidatus Obscuribacteraceae</taxon>
        <taxon>Candidatus Obscuribacter</taxon>
    </lineage>
</organism>
<dbReference type="SUPFAM" id="SSF51556">
    <property type="entry name" value="Metallo-dependent hydrolases"/>
    <property type="match status" value="1"/>
</dbReference>
<dbReference type="InterPro" id="IPR032466">
    <property type="entry name" value="Metal_Hydrolase"/>
</dbReference>
<proteinExistence type="predicted"/>
<dbReference type="InterPro" id="IPR013108">
    <property type="entry name" value="Amidohydro_3"/>
</dbReference>
<dbReference type="Gene3D" id="3.20.20.140">
    <property type="entry name" value="Metal-dependent hydrolases"/>
    <property type="match status" value="1"/>
</dbReference>
<dbReference type="SUPFAM" id="SSF51338">
    <property type="entry name" value="Composite domain of metallo-dependent hydrolases"/>
    <property type="match status" value="1"/>
</dbReference>
<accession>A0A8J7PE66</accession>
<name>A0A8J7PE66_9BACT</name>
<evidence type="ECO:0000313" key="3">
    <source>
        <dbReference type="Proteomes" id="UP000664277"/>
    </source>
</evidence>
<dbReference type="Gene3D" id="2.30.40.10">
    <property type="entry name" value="Urease, subunit C, domain 1"/>
    <property type="match status" value="1"/>
</dbReference>
<dbReference type="InterPro" id="IPR033932">
    <property type="entry name" value="YtcJ-like"/>
</dbReference>
<dbReference type="AlphaFoldDB" id="A0A8J7PE66"/>
<sequence>MIRQKLPKHNPKLLCTKPLLALSSLLLLGSITLGALPAKAKDLIIHNARIVTMEDHLQTSYQAMSVVDGRIEKLGNDAEILSLKKKKTQVIDCQGKLVLPGLHDSHTHLAEGALEMTQLRLNDCRNLAEIVEKTKDYIKTHAELKEIVGHGISLPALAEAPLTCSDLDKLSNKPILLYSEDGHSLWVNSKILNRIDKRQLQEKIKEKLAGTLADGSASGCLQEEAMDLAEPFIKGPNRRHFAAVLKQAVETANSLGITSIQDAHVRDNVLKAYYDLARRKDLNLRVEAALATKPDMDAGDLLKLQAKSYNYTCGNLRARSAKIFLDGVIETGTAALIKPYDDNQENLGRTNLDQLKLNRLVLELVSRHFQVHIHAIGDKAVRMALDAFEPLSEISKSEDLRNMIAHLELVDEHELPRFHKLGVIANIQPYWAFRDPYVTKLTVPKLGPLRTEKIYPFASLSGNGARLAAGSDWTVSTLNPFKAMQVAMTRQAVDETPQAPLNSKEILTLEEILGAYTTGGAYANHLDHVCGTLSPGKYADFIVLDQDITKLPPNEIGKTKVLETYLEGKRVFPLNSK</sequence>
<dbReference type="CDD" id="cd01300">
    <property type="entry name" value="YtcJ_like"/>
    <property type="match status" value="1"/>
</dbReference>
<comment type="caution">
    <text evidence="2">The sequence shown here is derived from an EMBL/GenBank/DDBJ whole genome shotgun (WGS) entry which is preliminary data.</text>
</comment>
<feature type="domain" description="Amidohydrolase 3" evidence="1">
    <location>
        <begin position="89"/>
        <end position="572"/>
    </location>
</feature>
<dbReference type="PANTHER" id="PTHR22642">
    <property type="entry name" value="IMIDAZOLONEPROPIONASE"/>
    <property type="match status" value="1"/>
</dbReference>